<dbReference type="GO" id="GO:0016787">
    <property type="term" value="F:hydrolase activity"/>
    <property type="evidence" value="ECO:0007669"/>
    <property type="project" value="UniProtKB-KW"/>
</dbReference>
<reference evidence="8" key="1">
    <citation type="submission" date="2018-05" db="EMBL/GenBank/DDBJ databases">
        <title>Draft genome of Mucuna pruriens seed.</title>
        <authorList>
            <person name="Nnadi N.E."/>
            <person name="Vos R."/>
            <person name="Hasami M.H."/>
            <person name="Devisetty U.K."/>
            <person name="Aguiy J.C."/>
        </authorList>
    </citation>
    <scope>NUCLEOTIDE SEQUENCE [LARGE SCALE GENOMIC DNA]</scope>
    <source>
        <strain evidence="8">JCA_2017</strain>
    </source>
</reference>
<keyword evidence="4" id="KW-0255">Endonuclease</keyword>
<evidence type="ECO:0000256" key="5">
    <source>
        <dbReference type="ARBA" id="ARBA00022801"/>
    </source>
</evidence>
<evidence type="ECO:0000313" key="9">
    <source>
        <dbReference type="Proteomes" id="UP000257109"/>
    </source>
</evidence>
<evidence type="ECO:0000256" key="2">
    <source>
        <dbReference type="ARBA" id="ARBA00022695"/>
    </source>
</evidence>
<comment type="caution">
    <text evidence="8">The sequence shown here is derived from an EMBL/GenBank/DDBJ whole genome shotgun (WGS) entry which is preliminary data.</text>
</comment>
<evidence type="ECO:0000256" key="3">
    <source>
        <dbReference type="ARBA" id="ARBA00022722"/>
    </source>
</evidence>
<dbReference type="PANTHER" id="PTHR34072:SF57">
    <property type="entry name" value="RNA-DIRECTED DNA POLYMERASE"/>
    <property type="match status" value="1"/>
</dbReference>
<keyword evidence="3" id="KW-0540">Nuclease</keyword>
<evidence type="ECO:0000256" key="6">
    <source>
        <dbReference type="ARBA" id="ARBA00022918"/>
    </source>
</evidence>
<dbReference type="CDD" id="cd09274">
    <property type="entry name" value="RNase_HI_RT_Ty3"/>
    <property type="match status" value="1"/>
</dbReference>
<dbReference type="GO" id="GO:0003964">
    <property type="term" value="F:RNA-directed DNA polymerase activity"/>
    <property type="evidence" value="ECO:0007669"/>
    <property type="project" value="UniProtKB-KW"/>
</dbReference>
<evidence type="ECO:0000313" key="8">
    <source>
        <dbReference type="EMBL" id="RDX77864.1"/>
    </source>
</evidence>
<dbReference type="InterPro" id="IPR041373">
    <property type="entry name" value="RT_RNaseH"/>
</dbReference>
<accession>A0A371FHT0</accession>
<dbReference type="InterPro" id="IPR043502">
    <property type="entry name" value="DNA/RNA_pol_sf"/>
</dbReference>
<gene>
    <name evidence="8" type="primary">pol</name>
    <name evidence="8" type="ORF">CR513_41934</name>
</gene>
<keyword evidence="6" id="KW-0695">RNA-directed DNA polymerase</keyword>
<dbReference type="EMBL" id="QJKJ01009044">
    <property type="protein sequence ID" value="RDX77864.1"/>
    <property type="molecule type" value="Genomic_DNA"/>
</dbReference>
<dbReference type="AlphaFoldDB" id="A0A371FHT0"/>
<sequence>MSQQATACHCLCIPDHGSSPGQLYNYRKGAVGNRFALDKFRSYLLGSKIIVFSDHVELKFLLKKPDAKPRLIRWMLLLQEFDMEIRDEKGVENAVADHLRRLEREVNPMPIEDEFPDEQILQMTHGMPWYVDIYNFLIASTYPQGASKAYKDKLGSEAKYYICDDLWRSSLWIRSAWKVFDYGLYWPPYSETCTNLSRPMISVRESKWL</sequence>
<keyword evidence="2" id="KW-0548">Nucleotidyltransferase</keyword>
<evidence type="ECO:0000259" key="7">
    <source>
        <dbReference type="Pfam" id="PF17917"/>
    </source>
</evidence>
<feature type="domain" description="Reverse transcriptase RNase H-like" evidence="7">
    <location>
        <begin position="35"/>
        <end position="81"/>
    </location>
</feature>
<keyword evidence="9" id="KW-1185">Reference proteome</keyword>
<dbReference type="PANTHER" id="PTHR34072">
    <property type="entry name" value="ENZYMATIC POLYPROTEIN-RELATED"/>
    <property type="match status" value="1"/>
</dbReference>
<dbReference type="Pfam" id="PF17917">
    <property type="entry name" value="RT_RNaseH"/>
    <property type="match status" value="1"/>
</dbReference>
<dbReference type="SUPFAM" id="SSF56672">
    <property type="entry name" value="DNA/RNA polymerases"/>
    <property type="match status" value="1"/>
</dbReference>
<feature type="non-terminal residue" evidence="8">
    <location>
        <position position="1"/>
    </location>
</feature>
<organism evidence="8 9">
    <name type="scientific">Mucuna pruriens</name>
    <name type="common">Velvet bean</name>
    <name type="synonym">Dolichos pruriens</name>
    <dbReference type="NCBI Taxonomy" id="157652"/>
    <lineage>
        <taxon>Eukaryota</taxon>
        <taxon>Viridiplantae</taxon>
        <taxon>Streptophyta</taxon>
        <taxon>Embryophyta</taxon>
        <taxon>Tracheophyta</taxon>
        <taxon>Spermatophyta</taxon>
        <taxon>Magnoliopsida</taxon>
        <taxon>eudicotyledons</taxon>
        <taxon>Gunneridae</taxon>
        <taxon>Pentapetalae</taxon>
        <taxon>rosids</taxon>
        <taxon>fabids</taxon>
        <taxon>Fabales</taxon>
        <taxon>Fabaceae</taxon>
        <taxon>Papilionoideae</taxon>
        <taxon>50 kb inversion clade</taxon>
        <taxon>NPAAA clade</taxon>
        <taxon>indigoferoid/millettioid clade</taxon>
        <taxon>Phaseoleae</taxon>
        <taxon>Mucuna</taxon>
    </lineage>
</organism>
<keyword evidence="5" id="KW-0378">Hydrolase</keyword>
<keyword evidence="1" id="KW-0808">Transferase</keyword>
<protein>
    <submittedName>
        <fullName evidence="8">Retrovirus-related Pol polyprotein from transposon 17.6</fullName>
    </submittedName>
</protein>
<evidence type="ECO:0000256" key="1">
    <source>
        <dbReference type="ARBA" id="ARBA00022679"/>
    </source>
</evidence>
<name>A0A371FHT0_MUCPR</name>
<proteinExistence type="predicted"/>
<dbReference type="Proteomes" id="UP000257109">
    <property type="component" value="Unassembled WGS sequence"/>
</dbReference>
<evidence type="ECO:0000256" key="4">
    <source>
        <dbReference type="ARBA" id="ARBA00022759"/>
    </source>
</evidence>
<dbReference type="GO" id="GO:0004519">
    <property type="term" value="F:endonuclease activity"/>
    <property type="evidence" value="ECO:0007669"/>
    <property type="project" value="UniProtKB-KW"/>
</dbReference>